<organism evidence="4 5">
    <name type="scientific">Rubinisphaera brasiliensis (strain ATCC 49424 / DSM 5305 / JCM 21570 / IAM 15109 / NBRC 103401 / IFAM 1448)</name>
    <name type="common">Planctomyces brasiliensis</name>
    <dbReference type="NCBI Taxonomy" id="756272"/>
    <lineage>
        <taxon>Bacteria</taxon>
        <taxon>Pseudomonadati</taxon>
        <taxon>Planctomycetota</taxon>
        <taxon>Planctomycetia</taxon>
        <taxon>Planctomycetales</taxon>
        <taxon>Planctomycetaceae</taxon>
        <taxon>Rubinisphaera</taxon>
    </lineage>
</organism>
<feature type="transmembrane region" description="Helical" evidence="2">
    <location>
        <begin position="446"/>
        <end position="468"/>
    </location>
</feature>
<dbReference type="AlphaFoldDB" id="F0SNY2"/>
<feature type="region of interest" description="Disordered" evidence="1">
    <location>
        <begin position="478"/>
        <end position="509"/>
    </location>
</feature>
<evidence type="ECO:0000259" key="3">
    <source>
        <dbReference type="Pfam" id="PF01514"/>
    </source>
</evidence>
<evidence type="ECO:0000313" key="4">
    <source>
        <dbReference type="EMBL" id="ADY60058.1"/>
    </source>
</evidence>
<feature type="transmembrane region" description="Helical" evidence="2">
    <location>
        <begin position="24"/>
        <end position="42"/>
    </location>
</feature>
<dbReference type="Pfam" id="PF01514">
    <property type="entry name" value="YscJ_FliF"/>
    <property type="match status" value="1"/>
</dbReference>
<feature type="domain" description="Flagellar M-ring N-terminal" evidence="3">
    <location>
        <begin position="78"/>
        <end position="215"/>
    </location>
</feature>
<dbReference type="RefSeq" id="WP_013628782.1">
    <property type="nucleotide sequence ID" value="NC_015174.1"/>
</dbReference>
<accession>F0SNY2</accession>
<name>F0SNY2_RUBBR</name>
<feature type="compositionally biased region" description="Polar residues" evidence="1">
    <location>
        <begin position="310"/>
        <end position="341"/>
    </location>
</feature>
<dbReference type="Proteomes" id="UP000006860">
    <property type="component" value="Chromosome"/>
</dbReference>
<dbReference type="PANTHER" id="PTHR30046:SF0">
    <property type="entry name" value="FLAGELLAR M-RING PROTEIN"/>
    <property type="match status" value="1"/>
</dbReference>
<feature type="compositionally biased region" description="Acidic residues" evidence="1">
    <location>
        <begin position="481"/>
        <end position="505"/>
    </location>
</feature>
<evidence type="ECO:0000256" key="1">
    <source>
        <dbReference type="SAM" id="MobiDB-lite"/>
    </source>
</evidence>
<dbReference type="STRING" id="756272.Plabr_2457"/>
<dbReference type="HOGENOM" id="CLU_498454_0_0_0"/>
<feature type="region of interest" description="Disordered" evidence="1">
    <location>
        <begin position="282"/>
        <end position="341"/>
    </location>
</feature>
<dbReference type="eggNOG" id="COG1766">
    <property type="taxonomic scope" value="Bacteria"/>
</dbReference>
<dbReference type="OrthoDB" id="268872at2"/>
<keyword evidence="2" id="KW-1133">Transmembrane helix</keyword>
<protein>
    <submittedName>
        <fullName evidence="4">Secretory protein YscJ/FliF family protein</fullName>
    </submittedName>
</protein>
<dbReference type="EMBL" id="CP002546">
    <property type="protein sequence ID" value="ADY60058.1"/>
    <property type="molecule type" value="Genomic_DNA"/>
</dbReference>
<dbReference type="PANTHER" id="PTHR30046">
    <property type="entry name" value="FLAGELLAR M-RING PROTEIN"/>
    <property type="match status" value="1"/>
</dbReference>
<gene>
    <name evidence="4" type="ordered locus">Plabr_2457</name>
</gene>
<reference evidence="5" key="1">
    <citation type="submission" date="2011-02" db="EMBL/GenBank/DDBJ databases">
        <title>The complete genome of Planctomyces brasiliensis DSM 5305.</title>
        <authorList>
            <person name="Lucas S."/>
            <person name="Copeland A."/>
            <person name="Lapidus A."/>
            <person name="Bruce D."/>
            <person name="Goodwin L."/>
            <person name="Pitluck S."/>
            <person name="Kyrpides N."/>
            <person name="Mavromatis K."/>
            <person name="Pagani I."/>
            <person name="Ivanova N."/>
            <person name="Ovchinnikova G."/>
            <person name="Lu M."/>
            <person name="Detter J.C."/>
            <person name="Han C."/>
            <person name="Land M."/>
            <person name="Hauser L."/>
            <person name="Markowitz V."/>
            <person name="Cheng J.-F."/>
            <person name="Hugenholtz P."/>
            <person name="Woyke T."/>
            <person name="Wu D."/>
            <person name="Tindall B."/>
            <person name="Pomrenke H.G."/>
            <person name="Brambilla E."/>
            <person name="Klenk H.-P."/>
            <person name="Eisen J.A."/>
        </authorList>
    </citation>
    <scope>NUCLEOTIDE SEQUENCE [LARGE SCALE GENOMIC DNA]</scope>
    <source>
        <strain evidence="5">ATCC 49424 / DSM 5305 / JCM 21570 / NBRC 103401 / IFAM 1448</strain>
    </source>
</reference>
<keyword evidence="2" id="KW-0472">Membrane</keyword>
<sequence length="540" mass="60229">MDIFKQTFTQFRELFLAMPASQRAMLATVTVLLLGGFGYLMYRGTGNGGYVPVSVGKSFRVEELIRAEETLLQNGYTDFERRGQRLLVPSSKVEEYNAALLAAGSLPQNWAEEWEKQYSDIGPFANNKQMDERKEIARAKLASQMLLALPDIEYANVVWDQEEKARWPKQPRSTATVSVQPRANKQLDETLVHAVRVSIAGMKANLSAEDVTVLDLGRGIAYQQADDNDPFNDRLLQRIQQLKDMYRDEVLTAIDYIDSVRVAVKVDIDKVKSAIRRSQSVETTGTTLVSINESSKHNSNRFQTAKEPGQNANGPMNLAGQQTPTQSADSTETKESSLTAPSFQVTQEDVAGALPENVSVSVVIPEQYYRTVALQSGQVAPDATEEDIRAAVQKVRPDVDDAVKARVAKIIPIPVGQNVDDYIDVGAFIPSPTSETIVSIPWTQTLSYWITQWGSAVGLGIFALWAFWMLNKTVRSQTETEIPEPEPEQVEEAKSEEEEFSDEDLMPQGDTKRVDHLQYLVKKNPEMTASIISNWIQEAK</sequence>
<evidence type="ECO:0000313" key="5">
    <source>
        <dbReference type="Proteomes" id="UP000006860"/>
    </source>
</evidence>
<keyword evidence="5" id="KW-1185">Reference proteome</keyword>
<proteinExistence type="predicted"/>
<dbReference type="InterPro" id="IPR043427">
    <property type="entry name" value="YscJ/FliF"/>
</dbReference>
<dbReference type="KEGG" id="pbs:Plabr_2457"/>
<keyword evidence="2" id="KW-0812">Transmembrane</keyword>
<feature type="compositionally biased region" description="Polar residues" evidence="1">
    <location>
        <begin position="282"/>
        <end position="293"/>
    </location>
</feature>
<evidence type="ECO:0000256" key="2">
    <source>
        <dbReference type="SAM" id="Phobius"/>
    </source>
</evidence>
<dbReference type="InterPro" id="IPR006182">
    <property type="entry name" value="FliF_N_dom"/>
</dbReference>